<evidence type="ECO:0000256" key="3">
    <source>
        <dbReference type="ARBA" id="ARBA00009225"/>
    </source>
</evidence>
<dbReference type="AlphaFoldDB" id="A0A433DKY1"/>
<keyword evidence="15" id="KW-1185">Reference proteome</keyword>
<organism evidence="14 15">
    <name type="scientific">Jimgerdemannia flammicorona</name>
    <dbReference type="NCBI Taxonomy" id="994334"/>
    <lineage>
        <taxon>Eukaryota</taxon>
        <taxon>Fungi</taxon>
        <taxon>Fungi incertae sedis</taxon>
        <taxon>Mucoromycota</taxon>
        <taxon>Mucoromycotina</taxon>
        <taxon>Endogonomycetes</taxon>
        <taxon>Endogonales</taxon>
        <taxon>Endogonaceae</taxon>
        <taxon>Jimgerdemannia</taxon>
    </lineage>
</organism>
<dbReference type="Pfam" id="PF03727">
    <property type="entry name" value="Hexokinase_2"/>
    <property type="match status" value="1"/>
</dbReference>
<evidence type="ECO:0000256" key="2">
    <source>
        <dbReference type="ARBA" id="ARBA00005028"/>
    </source>
</evidence>
<dbReference type="EMBL" id="RBNI01000713">
    <property type="protein sequence ID" value="RUP51465.1"/>
    <property type="molecule type" value="Genomic_DNA"/>
</dbReference>
<keyword evidence="4 11" id="KW-0808">Transferase</keyword>
<dbReference type="PANTHER" id="PTHR19443:SF16">
    <property type="entry name" value="HEXOKINASE TYPE 1-RELATED"/>
    <property type="match status" value="1"/>
</dbReference>
<keyword evidence="8 11" id="KW-0324">Glycolysis</keyword>
<evidence type="ECO:0000256" key="5">
    <source>
        <dbReference type="ARBA" id="ARBA00022741"/>
    </source>
</evidence>
<dbReference type="PROSITE" id="PS51748">
    <property type="entry name" value="HEXOKINASE_2"/>
    <property type="match status" value="1"/>
</dbReference>
<evidence type="ECO:0000256" key="7">
    <source>
        <dbReference type="ARBA" id="ARBA00022840"/>
    </source>
</evidence>
<dbReference type="GO" id="GO:0005536">
    <property type="term" value="F:D-glucose binding"/>
    <property type="evidence" value="ECO:0007669"/>
    <property type="project" value="InterPro"/>
</dbReference>
<comment type="pathway">
    <text evidence="2">Carbohydrate metabolism; hexose metabolism.</text>
</comment>
<evidence type="ECO:0000256" key="1">
    <source>
        <dbReference type="ARBA" id="ARBA00004888"/>
    </source>
</evidence>
<accession>A0A433DKY1</accession>
<dbReference type="GO" id="GO:0004340">
    <property type="term" value="F:glucokinase activity"/>
    <property type="evidence" value="ECO:0007669"/>
    <property type="project" value="TreeGrafter"/>
</dbReference>
<evidence type="ECO:0000313" key="14">
    <source>
        <dbReference type="EMBL" id="RUP51465.1"/>
    </source>
</evidence>
<dbReference type="Gene3D" id="3.30.420.40">
    <property type="match status" value="1"/>
</dbReference>
<keyword evidence="7 11" id="KW-0067">ATP-binding</keyword>
<dbReference type="GO" id="GO:0006006">
    <property type="term" value="P:glucose metabolic process"/>
    <property type="evidence" value="ECO:0007669"/>
    <property type="project" value="TreeGrafter"/>
</dbReference>
<dbReference type="Gene3D" id="1.10.287.1250">
    <property type="match status" value="1"/>
</dbReference>
<comment type="pathway">
    <text evidence="1">Carbohydrate degradation; glycolysis; D-glyceraldehyde 3-phosphate and glycerone phosphate from D-glucose: step 1/4.</text>
</comment>
<protein>
    <recommendedName>
        <fullName evidence="11">Phosphotransferase</fullName>
        <ecNumber evidence="11">2.7.1.-</ecNumber>
    </recommendedName>
</protein>
<evidence type="ECO:0000256" key="10">
    <source>
        <dbReference type="ARBA" id="ARBA00047905"/>
    </source>
</evidence>
<comment type="similarity">
    <text evidence="3 11">Belongs to the hexokinase family.</text>
</comment>
<dbReference type="PANTHER" id="PTHR19443">
    <property type="entry name" value="HEXOKINASE"/>
    <property type="match status" value="1"/>
</dbReference>
<dbReference type="GO" id="GO:0005829">
    <property type="term" value="C:cytosol"/>
    <property type="evidence" value="ECO:0007669"/>
    <property type="project" value="TreeGrafter"/>
</dbReference>
<dbReference type="SUPFAM" id="SSF53067">
    <property type="entry name" value="Actin-like ATPase domain"/>
    <property type="match status" value="2"/>
</dbReference>
<sequence length="559" mass="61507">MSDIRVQRRDGEIRVSSFRQVHHVAVLKRLDPADFRIITFRPTFLDPPTLAPRALARALVLATTISTPIMSHPTPPSADSEDPLARLEREFNLTPVQLSTIATRFVNEMRKGLDRHGATLPMIPTYVTSSVTGHERGSYMALDMGGTNLRVCRVDLEGAGRVSVEQETFVIPAELKLAPIVDLFDWVVSCVELFFTHKGHPLPLVDPETEAAQQDSLYVGFTFSFSVNQTALNRGTLLAWSKGFHCPGLLGTGADIVELLQESFRRRRHRIVVTALVNDTAGTLLACGYQDPTCKVGVILGTGTNAAYYETRSALRKWGTLPHEDPRSSFTEMIINTEWAEFDDERDVVPVTRYDCELDVATNDVGTSIFEKLISGLYLGEVVRLALADLHSHKLVFPRLADGADQPFRTAQKTLTEPYRFTSEYVSLIVADTSSDLAAVAQVLADFLGVPTAGISHTDCVVVRTVCSLVGTRAARLSAVGVAAIFTRRPELLEKEEGSTVAVDGSLFEKYPGWVEIMEETLRGLLGEERTRRIRLRLVKDGSGIGAAIVAMLAAQQQK</sequence>
<comment type="catalytic activity">
    <reaction evidence="9">
        <text>a D-hexose + ATP = a D-hexose 6-phosphate + ADP + H(+)</text>
        <dbReference type="Rhea" id="RHEA:22740"/>
        <dbReference type="ChEBI" id="CHEBI:4194"/>
        <dbReference type="ChEBI" id="CHEBI:15378"/>
        <dbReference type="ChEBI" id="CHEBI:30616"/>
        <dbReference type="ChEBI" id="CHEBI:229467"/>
        <dbReference type="ChEBI" id="CHEBI:456216"/>
        <dbReference type="EC" id="2.7.1.1"/>
    </reaction>
    <physiologicalReaction direction="left-to-right" evidence="9">
        <dbReference type="Rhea" id="RHEA:22741"/>
    </physiologicalReaction>
</comment>
<keyword evidence="6 11" id="KW-0418">Kinase</keyword>
<dbReference type="Gene3D" id="3.40.367.20">
    <property type="match status" value="1"/>
</dbReference>
<dbReference type="GO" id="GO:0006096">
    <property type="term" value="P:glycolytic process"/>
    <property type="evidence" value="ECO:0007669"/>
    <property type="project" value="UniProtKB-UniPathway"/>
</dbReference>
<evidence type="ECO:0000259" key="12">
    <source>
        <dbReference type="Pfam" id="PF00349"/>
    </source>
</evidence>
<dbReference type="UniPathway" id="UPA00109">
    <property type="reaction ID" value="UER00180"/>
</dbReference>
<proteinExistence type="inferred from homology"/>
<name>A0A433DKY1_9FUNG</name>
<dbReference type="InterPro" id="IPR022673">
    <property type="entry name" value="Hexokinase_C"/>
</dbReference>
<dbReference type="EC" id="2.7.1.-" evidence="11"/>
<feature type="domain" description="Hexokinase N-terminal" evidence="12">
    <location>
        <begin position="85"/>
        <end position="289"/>
    </location>
</feature>
<comment type="catalytic activity">
    <reaction evidence="10">
        <text>D-fructose + ATP = D-fructose 6-phosphate + ADP + H(+)</text>
        <dbReference type="Rhea" id="RHEA:16125"/>
        <dbReference type="ChEBI" id="CHEBI:15378"/>
        <dbReference type="ChEBI" id="CHEBI:30616"/>
        <dbReference type="ChEBI" id="CHEBI:37721"/>
        <dbReference type="ChEBI" id="CHEBI:61527"/>
        <dbReference type="ChEBI" id="CHEBI:456216"/>
        <dbReference type="EC" id="2.7.1.1"/>
    </reaction>
    <physiologicalReaction direction="left-to-right" evidence="10">
        <dbReference type="Rhea" id="RHEA:16126"/>
    </physiologicalReaction>
</comment>
<dbReference type="InterPro" id="IPR043129">
    <property type="entry name" value="ATPase_NBD"/>
</dbReference>
<dbReference type="PRINTS" id="PR00475">
    <property type="entry name" value="HEXOKINASE"/>
</dbReference>
<dbReference type="GO" id="GO:0005739">
    <property type="term" value="C:mitochondrion"/>
    <property type="evidence" value="ECO:0007669"/>
    <property type="project" value="TreeGrafter"/>
</dbReference>
<dbReference type="CDD" id="cd24018">
    <property type="entry name" value="ASKHA_NBD_HK_fungi"/>
    <property type="match status" value="1"/>
</dbReference>
<evidence type="ECO:0000256" key="11">
    <source>
        <dbReference type="RuleBase" id="RU362007"/>
    </source>
</evidence>
<dbReference type="GO" id="GO:0001678">
    <property type="term" value="P:intracellular glucose homeostasis"/>
    <property type="evidence" value="ECO:0007669"/>
    <property type="project" value="InterPro"/>
</dbReference>
<feature type="domain" description="Hexokinase C-terminal" evidence="13">
    <location>
        <begin position="295"/>
        <end position="552"/>
    </location>
</feature>
<evidence type="ECO:0000259" key="13">
    <source>
        <dbReference type="Pfam" id="PF03727"/>
    </source>
</evidence>
<dbReference type="GO" id="GO:0008865">
    <property type="term" value="F:fructokinase activity"/>
    <property type="evidence" value="ECO:0007669"/>
    <property type="project" value="TreeGrafter"/>
</dbReference>
<dbReference type="InterPro" id="IPR022672">
    <property type="entry name" value="Hexokinase_N"/>
</dbReference>
<gene>
    <name evidence="14" type="ORF">BC936DRAFT_148040</name>
</gene>
<reference evidence="14 15" key="1">
    <citation type="journal article" date="2018" name="New Phytol.">
        <title>Phylogenomics of Endogonaceae and evolution of mycorrhizas within Mucoromycota.</title>
        <authorList>
            <person name="Chang Y."/>
            <person name="Desiro A."/>
            <person name="Na H."/>
            <person name="Sandor L."/>
            <person name="Lipzen A."/>
            <person name="Clum A."/>
            <person name="Barry K."/>
            <person name="Grigoriev I.V."/>
            <person name="Martin F.M."/>
            <person name="Stajich J.E."/>
            <person name="Smith M.E."/>
            <person name="Bonito G."/>
            <person name="Spatafora J.W."/>
        </authorList>
    </citation>
    <scope>NUCLEOTIDE SEQUENCE [LARGE SCALE GENOMIC DNA]</scope>
    <source>
        <strain evidence="14 15">GMNB39</strain>
    </source>
</reference>
<dbReference type="Proteomes" id="UP000268093">
    <property type="component" value="Unassembled WGS sequence"/>
</dbReference>
<dbReference type="GO" id="GO:0005524">
    <property type="term" value="F:ATP binding"/>
    <property type="evidence" value="ECO:0007669"/>
    <property type="project" value="UniProtKB-UniRule"/>
</dbReference>
<dbReference type="Pfam" id="PF00349">
    <property type="entry name" value="Hexokinase_1"/>
    <property type="match status" value="1"/>
</dbReference>
<comment type="caution">
    <text evidence="14">The sequence shown here is derived from an EMBL/GenBank/DDBJ whole genome shotgun (WGS) entry which is preliminary data.</text>
</comment>
<keyword evidence="5 11" id="KW-0547">Nucleotide-binding</keyword>
<dbReference type="OrthoDB" id="419537at2759"/>
<evidence type="ECO:0000313" key="15">
    <source>
        <dbReference type="Proteomes" id="UP000268093"/>
    </source>
</evidence>
<evidence type="ECO:0000256" key="4">
    <source>
        <dbReference type="ARBA" id="ARBA00022679"/>
    </source>
</evidence>
<evidence type="ECO:0000256" key="8">
    <source>
        <dbReference type="ARBA" id="ARBA00023152"/>
    </source>
</evidence>
<dbReference type="InterPro" id="IPR001312">
    <property type="entry name" value="Hexokinase"/>
</dbReference>
<evidence type="ECO:0000256" key="6">
    <source>
        <dbReference type="ARBA" id="ARBA00022777"/>
    </source>
</evidence>
<evidence type="ECO:0000256" key="9">
    <source>
        <dbReference type="ARBA" id="ARBA00044613"/>
    </source>
</evidence>